<dbReference type="PROSITE" id="PS50297">
    <property type="entry name" value="ANK_REP_REGION"/>
    <property type="match status" value="2"/>
</dbReference>
<gene>
    <name evidence="4" type="ORF">B9Z19DRAFT_953233</name>
</gene>
<feature type="repeat" description="ANK" evidence="3">
    <location>
        <begin position="43"/>
        <end position="75"/>
    </location>
</feature>
<keyword evidence="5" id="KW-1185">Reference proteome</keyword>
<dbReference type="InterPro" id="IPR036770">
    <property type="entry name" value="Ankyrin_rpt-contain_sf"/>
</dbReference>
<dbReference type="Pfam" id="PF12796">
    <property type="entry name" value="Ank_2"/>
    <property type="match status" value="1"/>
</dbReference>
<feature type="non-terminal residue" evidence="4">
    <location>
        <position position="1"/>
    </location>
</feature>
<accession>A0A2T7A8V2</accession>
<dbReference type="AlphaFoldDB" id="A0A2T7A8V2"/>
<dbReference type="SUPFAM" id="SSF48403">
    <property type="entry name" value="Ankyrin repeat"/>
    <property type="match status" value="1"/>
</dbReference>
<dbReference type="Proteomes" id="UP000244722">
    <property type="component" value="Unassembled WGS sequence"/>
</dbReference>
<feature type="non-terminal residue" evidence="4">
    <location>
        <position position="83"/>
    </location>
</feature>
<dbReference type="PROSITE" id="PS50088">
    <property type="entry name" value="ANK_REPEAT"/>
    <property type="match status" value="2"/>
</dbReference>
<evidence type="ECO:0000256" key="2">
    <source>
        <dbReference type="ARBA" id="ARBA00023043"/>
    </source>
</evidence>
<dbReference type="SMART" id="SM00248">
    <property type="entry name" value="ANK"/>
    <property type="match status" value="2"/>
</dbReference>
<comment type="caution">
    <text evidence="4">The sequence shown here is derived from an EMBL/GenBank/DDBJ whole genome shotgun (WGS) entry which is preliminary data.</text>
</comment>
<proteinExistence type="predicted"/>
<reference evidence="4 5" key="1">
    <citation type="submission" date="2017-04" db="EMBL/GenBank/DDBJ databases">
        <title>Draft genome sequence of Tuber borchii Vittad., a whitish edible truffle.</title>
        <authorList>
            <consortium name="DOE Joint Genome Institute"/>
            <person name="Murat C."/>
            <person name="Kuo A."/>
            <person name="Barry K.W."/>
            <person name="Clum A."/>
            <person name="Dockter R.B."/>
            <person name="Fauchery L."/>
            <person name="Iotti M."/>
            <person name="Kohler A."/>
            <person name="Labutti K."/>
            <person name="Lindquist E.A."/>
            <person name="Lipzen A."/>
            <person name="Ohm R.A."/>
            <person name="Wang M."/>
            <person name="Grigoriev I.V."/>
            <person name="Zambonelli A."/>
            <person name="Martin F.M."/>
        </authorList>
    </citation>
    <scope>NUCLEOTIDE SEQUENCE [LARGE SCALE GENOMIC DNA]</scope>
    <source>
        <strain evidence="4 5">Tbo3840</strain>
    </source>
</reference>
<evidence type="ECO:0000313" key="5">
    <source>
        <dbReference type="Proteomes" id="UP000244722"/>
    </source>
</evidence>
<dbReference type="EMBL" id="NESQ01000003">
    <property type="protein sequence ID" value="PUU84154.1"/>
    <property type="molecule type" value="Genomic_DNA"/>
</dbReference>
<dbReference type="InterPro" id="IPR002110">
    <property type="entry name" value="Ankyrin_rpt"/>
</dbReference>
<organism evidence="4 5">
    <name type="scientific">Tuber borchii</name>
    <name type="common">White truffle</name>
    <dbReference type="NCBI Taxonomy" id="42251"/>
    <lineage>
        <taxon>Eukaryota</taxon>
        <taxon>Fungi</taxon>
        <taxon>Dikarya</taxon>
        <taxon>Ascomycota</taxon>
        <taxon>Pezizomycotina</taxon>
        <taxon>Pezizomycetes</taxon>
        <taxon>Pezizales</taxon>
        <taxon>Tuberaceae</taxon>
        <taxon>Tuber</taxon>
    </lineage>
</organism>
<keyword evidence="2 3" id="KW-0040">ANK repeat</keyword>
<dbReference type="OrthoDB" id="539213at2759"/>
<keyword evidence="1" id="KW-0677">Repeat</keyword>
<dbReference type="PRINTS" id="PR01415">
    <property type="entry name" value="ANKYRIN"/>
</dbReference>
<dbReference type="Gene3D" id="1.25.40.20">
    <property type="entry name" value="Ankyrin repeat-containing domain"/>
    <property type="match status" value="1"/>
</dbReference>
<dbReference type="PANTHER" id="PTHR24171">
    <property type="entry name" value="ANKYRIN REPEAT DOMAIN-CONTAINING PROTEIN 39-RELATED"/>
    <property type="match status" value="1"/>
</dbReference>
<name>A0A2T7A8V2_TUBBO</name>
<dbReference type="STRING" id="42251.A0A2T7A8V2"/>
<feature type="repeat" description="ANK" evidence="3">
    <location>
        <begin position="3"/>
        <end position="26"/>
    </location>
</feature>
<sequence>DKNGNTPLHEAAISGHSTMVKALVKKLTGHKAYRNEVNKKNHSGNTPLHLASQFDHPEIVELLVKKGADTTIKNNAQMSVLEL</sequence>
<protein>
    <submittedName>
        <fullName evidence="4">Ankyrin repeat-containing domain protein</fullName>
    </submittedName>
</protein>
<evidence type="ECO:0000313" key="4">
    <source>
        <dbReference type="EMBL" id="PUU84154.1"/>
    </source>
</evidence>
<evidence type="ECO:0000256" key="3">
    <source>
        <dbReference type="PROSITE-ProRule" id="PRU00023"/>
    </source>
</evidence>
<evidence type="ECO:0000256" key="1">
    <source>
        <dbReference type="ARBA" id="ARBA00022737"/>
    </source>
</evidence>